<name>A0A2H4SKN6_CORMI</name>
<keyword evidence="1" id="KW-0418">Kinase</keyword>
<accession>A0A2H4SKN6</accession>
<dbReference type="AlphaFoldDB" id="A0A2H4SKN6"/>
<dbReference type="Gene3D" id="1.10.510.10">
    <property type="entry name" value="Transferase(Phosphotransferase) domain 1"/>
    <property type="match status" value="1"/>
</dbReference>
<gene>
    <name evidence="1" type="ORF">A9K55_008691</name>
</gene>
<organism evidence="1 2">
    <name type="scientific">Cordyceps militaris</name>
    <name type="common">Caterpillar fungus</name>
    <name type="synonym">Clavaria militaris</name>
    <dbReference type="NCBI Taxonomy" id="73501"/>
    <lineage>
        <taxon>Eukaryota</taxon>
        <taxon>Fungi</taxon>
        <taxon>Dikarya</taxon>
        <taxon>Ascomycota</taxon>
        <taxon>Pezizomycotina</taxon>
        <taxon>Sordariomycetes</taxon>
        <taxon>Hypocreomycetidae</taxon>
        <taxon>Hypocreales</taxon>
        <taxon>Cordycipitaceae</taxon>
        <taxon>Cordyceps</taxon>
    </lineage>
</organism>
<dbReference type="EMBL" id="CP023324">
    <property type="protein sequence ID" value="ATY63674.1"/>
    <property type="molecule type" value="Genomic_DNA"/>
</dbReference>
<proteinExistence type="predicted"/>
<dbReference type="GO" id="GO:0016301">
    <property type="term" value="F:kinase activity"/>
    <property type="evidence" value="ECO:0007669"/>
    <property type="project" value="UniProtKB-KW"/>
</dbReference>
<evidence type="ECO:0000313" key="1">
    <source>
        <dbReference type="EMBL" id="ATY63674.1"/>
    </source>
</evidence>
<dbReference type="Proteomes" id="UP000323067">
    <property type="component" value="Chromosome vii"/>
</dbReference>
<protein>
    <submittedName>
        <fullName evidence="1">Serine kinase</fullName>
    </submittedName>
</protein>
<keyword evidence="1" id="KW-0808">Transferase</keyword>
<reference evidence="1 2" key="1">
    <citation type="journal article" date="2017" name="BMC Genomics">
        <title>Chromosome level assembly and secondary metabolite potential of the parasitic fungus Cordyceps militaris.</title>
        <authorList>
            <person name="Kramer G.J."/>
            <person name="Nodwell J.R."/>
        </authorList>
    </citation>
    <scope>NUCLEOTIDE SEQUENCE [LARGE SCALE GENOMIC DNA]</scope>
    <source>
        <strain evidence="1 2">ATCC 34164</strain>
    </source>
</reference>
<evidence type="ECO:0000313" key="2">
    <source>
        <dbReference type="Proteomes" id="UP000323067"/>
    </source>
</evidence>
<dbReference type="VEuPathDB" id="FungiDB:CCM_00773"/>
<sequence>MECNHARFDSIENNFTTGLRDIRPLFTVEPIGNPDEPATSKDGHVMIGPTGQVRTPLLAFSMIPYTAGLGASIRDSVICYMKAALGLSANSVRGILQQHGWHATGAGNGRQCVVQPSDEFTLYGPNGIHMYLVFESMEPSVNIIVEKLPQFKPGK</sequence>
<dbReference type="VEuPathDB" id="FungiDB:A9K55_008691"/>
<dbReference type="Gene3D" id="3.30.200.20">
    <property type="entry name" value="Phosphorylase Kinase, domain 1"/>
    <property type="match status" value="1"/>
</dbReference>